<dbReference type="InterPro" id="IPR011333">
    <property type="entry name" value="SKP1/BTB/POZ_sf"/>
</dbReference>
<gene>
    <name evidence="3" type="ORF">Cvel_12150</name>
</gene>
<dbReference type="PhylomeDB" id="A0A0G4I968"/>
<dbReference type="CDD" id="cd18186">
    <property type="entry name" value="BTB_POZ_ZBTB_KLHL-like"/>
    <property type="match status" value="1"/>
</dbReference>
<dbReference type="InterPro" id="IPR000210">
    <property type="entry name" value="BTB/POZ_dom"/>
</dbReference>
<feature type="domain" description="BTB" evidence="2">
    <location>
        <begin position="8"/>
        <end position="69"/>
    </location>
</feature>
<evidence type="ECO:0000259" key="2">
    <source>
        <dbReference type="Pfam" id="PF00651"/>
    </source>
</evidence>
<organism evidence="3">
    <name type="scientific">Chromera velia CCMP2878</name>
    <dbReference type="NCBI Taxonomy" id="1169474"/>
    <lineage>
        <taxon>Eukaryota</taxon>
        <taxon>Sar</taxon>
        <taxon>Alveolata</taxon>
        <taxon>Colpodellida</taxon>
        <taxon>Chromeraceae</taxon>
        <taxon>Chromera</taxon>
    </lineage>
</organism>
<reference evidence="3" key="1">
    <citation type="submission" date="2014-11" db="EMBL/GenBank/DDBJ databases">
        <authorList>
            <person name="Otto D Thomas"/>
            <person name="Naeem Raeece"/>
        </authorList>
    </citation>
    <scope>NUCLEOTIDE SEQUENCE</scope>
</reference>
<dbReference type="EMBL" id="CDMZ01005714">
    <property type="protein sequence ID" value="CEM53664.1"/>
    <property type="molecule type" value="Genomic_DNA"/>
</dbReference>
<dbReference type="Gene3D" id="3.30.710.10">
    <property type="entry name" value="Potassium Channel Kv1.1, Chain A"/>
    <property type="match status" value="1"/>
</dbReference>
<sequence length="230" mass="26400">MTGVCVSVTVALRDGEETVTCSKALLVEHSEYFKAMLESGCFKEGAEAENEGIIRIREEWLRPETFRQLHLLLSQSEPVLKSVFRGLWTSFPKTADPNSLCSLLKMCDYFQMQCHVEMILQTLYEVANRWSLDVVPFLVGVKPHIHESPNFPMTKVVHTMLPKIQQTGATELLDRFPPQILVRLLSIRDQESRAEAERLRLEVERLRSEVARLRPQGGRYGLELQEESWG</sequence>
<dbReference type="VEuPathDB" id="CryptoDB:Cvel_12150"/>
<accession>A0A0G4I968</accession>
<name>A0A0G4I968_9ALVE</name>
<proteinExistence type="predicted"/>
<feature type="coiled-coil region" evidence="1">
    <location>
        <begin position="189"/>
        <end position="216"/>
    </location>
</feature>
<evidence type="ECO:0000313" key="3">
    <source>
        <dbReference type="EMBL" id="CEM53664.1"/>
    </source>
</evidence>
<protein>
    <recommendedName>
        <fullName evidence="2">BTB domain-containing protein</fullName>
    </recommendedName>
</protein>
<dbReference type="Pfam" id="PF00651">
    <property type="entry name" value="BTB"/>
    <property type="match status" value="1"/>
</dbReference>
<dbReference type="SUPFAM" id="SSF54695">
    <property type="entry name" value="POZ domain"/>
    <property type="match status" value="1"/>
</dbReference>
<evidence type="ECO:0000256" key="1">
    <source>
        <dbReference type="SAM" id="Coils"/>
    </source>
</evidence>
<keyword evidence="1" id="KW-0175">Coiled coil</keyword>
<dbReference type="AlphaFoldDB" id="A0A0G4I968"/>